<comment type="caution">
    <text evidence="2">The sequence shown here is derived from an EMBL/GenBank/DDBJ whole genome shotgun (WGS) entry which is preliminary data.</text>
</comment>
<dbReference type="EMBL" id="JRLX01000028">
    <property type="protein sequence ID" value="KGO85084.1"/>
    <property type="molecule type" value="Genomic_DNA"/>
</dbReference>
<dbReference type="InterPro" id="IPR008969">
    <property type="entry name" value="CarboxyPept-like_regulatory"/>
</dbReference>
<name>A0A0A2LYJ7_9FLAO</name>
<evidence type="ECO:0000313" key="2">
    <source>
        <dbReference type="EMBL" id="KGO85084.1"/>
    </source>
</evidence>
<feature type="signal peptide" evidence="1">
    <location>
        <begin position="1"/>
        <end position="20"/>
    </location>
</feature>
<feature type="chain" id="PRO_5002002516" description="Membrane receptor RagA" evidence="1">
    <location>
        <begin position="21"/>
        <end position="502"/>
    </location>
</feature>
<dbReference type="Pfam" id="PF13715">
    <property type="entry name" value="CarbopepD_reg_2"/>
    <property type="match status" value="1"/>
</dbReference>
<gene>
    <name evidence="2" type="ORF">Q765_18250</name>
</gene>
<dbReference type="STRING" id="1121895.GCA_000378485_00888"/>
<accession>A0A0A2LYJ7</accession>
<evidence type="ECO:0000256" key="1">
    <source>
        <dbReference type="SAM" id="SignalP"/>
    </source>
</evidence>
<protein>
    <recommendedName>
        <fullName evidence="4">Membrane receptor RagA</fullName>
    </recommendedName>
</protein>
<dbReference type="AlphaFoldDB" id="A0A0A2LYJ7"/>
<proteinExistence type="predicted"/>
<keyword evidence="1" id="KW-0732">Signal</keyword>
<sequence>MLRNLFMYLFILLGMQAVIAQSITAKVIDAQSNEGLPYANIEVNGENIVSNAEGGFAIPEKNNADNTVLTISFLGYHTARITVAELKASEFTVKLNPGVFELETVNITNIAPNGDSIIAAVKRNLARNYNYKADPSKNTFFYRESNSFMPIKLNVEINKSSGFSKEDLKSTNKQFKELTSGLIARPPVEFKELICNYYNGVKTVDGKPVFYGKYDIVKGIKLKDKNRAVSINEMEQMATGILFKHLDTTKYYRIKSGLFGSQDTIPIGVGARKKGKQKATELTTAKSDISMFLFERSFLNPYKNDFVTHPELYSYVYEGAIPLGDQYVYILKFSPKKSKAKYTGTLYVSDNDYAVVKADYQLAEGKTLGGVNLKFLLGVKQSENVSRGTLIFKERNSGGGYYLQYASVTSGEYMYLNRPLKFIEITKEEKDVVAFDLKIETNMQTRQEYYSMAYSEISMGELESAKEREFSYLQLESYDPKIWKEYSTIEPLEEMKKFKAIE</sequence>
<dbReference type="RefSeq" id="WP_026299883.1">
    <property type="nucleotide sequence ID" value="NZ_JRLX01000028.1"/>
</dbReference>
<dbReference type="Proteomes" id="UP000030152">
    <property type="component" value="Unassembled WGS sequence"/>
</dbReference>
<keyword evidence="3" id="KW-1185">Reference proteome</keyword>
<organism evidence="2 3">
    <name type="scientific">Flavobacterium rivuli WB 3.3-2 = DSM 21788</name>
    <dbReference type="NCBI Taxonomy" id="1121895"/>
    <lineage>
        <taxon>Bacteria</taxon>
        <taxon>Pseudomonadati</taxon>
        <taxon>Bacteroidota</taxon>
        <taxon>Flavobacteriia</taxon>
        <taxon>Flavobacteriales</taxon>
        <taxon>Flavobacteriaceae</taxon>
        <taxon>Flavobacterium</taxon>
    </lineage>
</organism>
<reference evidence="2 3" key="1">
    <citation type="submission" date="2013-09" db="EMBL/GenBank/DDBJ databases">
        <authorList>
            <person name="Zeng Z."/>
            <person name="Chen C."/>
        </authorList>
    </citation>
    <scope>NUCLEOTIDE SEQUENCE [LARGE SCALE GENOMIC DNA]</scope>
    <source>
        <strain evidence="2 3">WB 3.3-2</strain>
    </source>
</reference>
<dbReference type="OrthoDB" id="1433475at2"/>
<dbReference type="SUPFAM" id="SSF49464">
    <property type="entry name" value="Carboxypeptidase regulatory domain-like"/>
    <property type="match status" value="1"/>
</dbReference>
<evidence type="ECO:0008006" key="4">
    <source>
        <dbReference type="Google" id="ProtNLM"/>
    </source>
</evidence>
<dbReference type="eggNOG" id="COG0417">
    <property type="taxonomic scope" value="Bacteria"/>
</dbReference>
<evidence type="ECO:0000313" key="3">
    <source>
        <dbReference type="Proteomes" id="UP000030152"/>
    </source>
</evidence>